<dbReference type="EMBL" id="CAMPGE010018144">
    <property type="protein sequence ID" value="CAI2376580.1"/>
    <property type="molecule type" value="Genomic_DNA"/>
</dbReference>
<feature type="transmembrane region" description="Helical" evidence="1">
    <location>
        <begin position="95"/>
        <end position="113"/>
    </location>
</feature>
<reference evidence="2" key="1">
    <citation type="submission" date="2023-07" db="EMBL/GenBank/DDBJ databases">
        <authorList>
            <consortium name="AG Swart"/>
            <person name="Singh M."/>
            <person name="Singh A."/>
            <person name="Seah K."/>
            <person name="Emmerich C."/>
        </authorList>
    </citation>
    <scope>NUCLEOTIDE SEQUENCE</scope>
    <source>
        <strain evidence="2">DP1</strain>
    </source>
</reference>
<dbReference type="AlphaFoldDB" id="A0AAD2D194"/>
<feature type="transmembrane region" description="Helical" evidence="1">
    <location>
        <begin position="125"/>
        <end position="144"/>
    </location>
</feature>
<dbReference type="PANTHER" id="PTHR12459">
    <property type="entry name" value="TRANSMEMBRANE PROTEIN 135-RELATED"/>
    <property type="match status" value="1"/>
</dbReference>
<keyword evidence="1" id="KW-0812">Transmembrane</keyword>
<name>A0AAD2D194_EUPCR</name>
<dbReference type="Proteomes" id="UP001295684">
    <property type="component" value="Unassembled WGS sequence"/>
</dbReference>
<organism evidence="2 3">
    <name type="scientific">Euplotes crassus</name>
    <dbReference type="NCBI Taxonomy" id="5936"/>
    <lineage>
        <taxon>Eukaryota</taxon>
        <taxon>Sar</taxon>
        <taxon>Alveolata</taxon>
        <taxon>Ciliophora</taxon>
        <taxon>Intramacronucleata</taxon>
        <taxon>Spirotrichea</taxon>
        <taxon>Hypotrichia</taxon>
        <taxon>Euplotida</taxon>
        <taxon>Euplotidae</taxon>
        <taxon>Moneuplotes</taxon>
    </lineage>
</organism>
<dbReference type="PANTHER" id="PTHR12459:SF15">
    <property type="entry name" value="TRANSMEMBRANE PROTEIN 135"/>
    <property type="match status" value="1"/>
</dbReference>
<evidence type="ECO:0000313" key="2">
    <source>
        <dbReference type="EMBL" id="CAI2376580.1"/>
    </source>
</evidence>
<protein>
    <recommendedName>
        <fullName evidence="4">Transmembrane protein</fullName>
    </recommendedName>
</protein>
<keyword evidence="3" id="KW-1185">Reference proteome</keyword>
<evidence type="ECO:0008006" key="4">
    <source>
        <dbReference type="Google" id="ProtNLM"/>
    </source>
</evidence>
<dbReference type="InterPro" id="IPR026749">
    <property type="entry name" value="Tmem135"/>
</dbReference>
<accession>A0AAD2D194</accession>
<evidence type="ECO:0000313" key="3">
    <source>
        <dbReference type="Proteomes" id="UP001295684"/>
    </source>
</evidence>
<feature type="transmembrane region" description="Helical" evidence="1">
    <location>
        <begin position="179"/>
        <end position="197"/>
    </location>
</feature>
<keyword evidence="1" id="KW-1133">Transmembrane helix</keyword>
<gene>
    <name evidence="2" type="ORF">ECRASSUSDP1_LOCUS17950</name>
</gene>
<evidence type="ECO:0000256" key="1">
    <source>
        <dbReference type="SAM" id="Phobius"/>
    </source>
</evidence>
<keyword evidence="1" id="KW-0472">Membrane</keyword>
<comment type="caution">
    <text evidence="2">The sequence shown here is derived from an EMBL/GenBank/DDBJ whole genome shotgun (WGS) entry which is preliminary data.</text>
</comment>
<proteinExistence type="predicted"/>
<sequence length="244" mass="27593">MGDKSQNGRIYEKEIEQEEIKNIVNSNTTVNENGNSDHLCKHGNKPSLQSCWQGFCRNVKYAFGIKALAAVLFSLSKPSKSLLPNLANLLSKSNIKFCLFLGTFVGSYKLILLSLRKIFKNKDHPLFPIISGFLSGFSILLLESSKLKKLILLAFVMRALDTITQLLDKKKIIKKIKYFECYMFGPIIATLVYIYFYEKPVFAPGIDKAFKAIAQPNEKELALGDIYVRQGIRWFPGAAKKIQP</sequence>